<name>A0ABR3LP33_9TELE</name>
<keyword evidence="2" id="KW-1185">Reference proteome</keyword>
<reference evidence="1 2" key="1">
    <citation type="submission" date="2023-09" db="EMBL/GenBank/DDBJ databases">
        <authorList>
            <person name="Wang M."/>
        </authorList>
    </citation>
    <scope>NUCLEOTIDE SEQUENCE [LARGE SCALE GENOMIC DNA]</scope>
    <source>
        <strain evidence="1">GT-2023</strain>
        <tissue evidence="1">Liver</tissue>
    </source>
</reference>
<comment type="caution">
    <text evidence="1">The sequence shown here is derived from an EMBL/GenBank/DDBJ whole genome shotgun (WGS) entry which is preliminary data.</text>
</comment>
<accession>A0ABR3LP33</accession>
<sequence>MSAETSQRDVGKCGCLMLQTTVDFGTIYRNILPGRTFGISMMKTAAQSIPTPKRPTGLPSWTGSKCFDRGRLEKLGVVWCGSASSGPDDPLHIQWNVYPVVLWFERQENVTAKTSCLFTGGKLCRGL</sequence>
<protein>
    <submittedName>
        <fullName evidence="1">Uncharacterized protein</fullName>
    </submittedName>
</protein>
<dbReference type="Proteomes" id="UP001558613">
    <property type="component" value="Unassembled WGS sequence"/>
</dbReference>
<evidence type="ECO:0000313" key="2">
    <source>
        <dbReference type="Proteomes" id="UP001558613"/>
    </source>
</evidence>
<proteinExistence type="predicted"/>
<evidence type="ECO:0000313" key="1">
    <source>
        <dbReference type="EMBL" id="KAL1254672.1"/>
    </source>
</evidence>
<dbReference type="EMBL" id="JAYMGO010000020">
    <property type="protein sequence ID" value="KAL1254672.1"/>
    <property type="molecule type" value="Genomic_DNA"/>
</dbReference>
<gene>
    <name evidence="1" type="ORF">QQF64_016901</name>
</gene>
<organism evidence="1 2">
    <name type="scientific">Cirrhinus molitorella</name>
    <name type="common">mud carp</name>
    <dbReference type="NCBI Taxonomy" id="172907"/>
    <lineage>
        <taxon>Eukaryota</taxon>
        <taxon>Metazoa</taxon>
        <taxon>Chordata</taxon>
        <taxon>Craniata</taxon>
        <taxon>Vertebrata</taxon>
        <taxon>Euteleostomi</taxon>
        <taxon>Actinopterygii</taxon>
        <taxon>Neopterygii</taxon>
        <taxon>Teleostei</taxon>
        <taxon>Ostariophysi</taxon>
        <taxon>Cypriniformes</taxon>
        <taxon>Cyprinidae</taxon>
        <taxon>Labeoninae</taxon>
        <taxon>Labeonini</taxon>
        <taxon>Cirrhinus</taxon>
    </lineage>
</organism>